<protein>
    <submittedName>
        <fullName evidence="3">Uncharacterized protein</fullName>
    </submittedName>
</protein>
<gene>
    <name evidence="3" type="ORF">LGLO00237_LOCUS29729</name>
</gene>
<dbReference type="InterPro" id="IPR019734">
    <property type="entry name" value="TPR_rpt"/>
</dbReference>
<evidence type="ECO:0000256" key="2">
    <source>
        <dbReference type="SAM" id="MobiDB-lite"/>
    </source>
</evidence>
<feature type="region of interest" description="Disordered" evidence="2">
    <location>
        <begin position="1"/>
        <end position="28"/>
    </location>
</feature>
<dbReference type="AlphaFoldDB" id="A0A7S3ZBD5"/>
<name>A0A7S3ZBD5_9EUKA</name>
<dbReference type="PANTHER" id="PTHR46423:SF1">
    <property type="entry name" value="RNA POLYMERASE II-ASSOCIATED PROTEIN 3"/>
    <property type="match status" value="1"/>
</dbReference>
<dbReference type="InterPro" id="IPR051966">
    <property type="entry name" value="RPAP3"/>
</dbReference>
<dbReference type="SMART" id="SM00028">
    <property type="entry name" value="TPR"/>
    <property type="match status" value="2"/>
</dbReference>
<evidence type="ECO:0000313" key="3">
    <source>
        <dbReference type="EMBL" id="CAE0677948.1"/>
    </source>
</evidence>
<dbReference type="Gene3D" id="1.25.40.10">
    <property type="entry name" value="Tetratricopeptide repeat domain"/>
    <property type="match status" value="1"/>
</dbReference>
<dbReference type="EMBL" id="HBIV01042296">
    <property type="protein sequence ID" value="CAE0677948.1"/>
    <property type="molecule type" value="Transcribed_RNA"/>
</dbReference>
<keyword evidence="1" id="KW-0802">TPR repeat</keyword>
<evidence type="ECO:0000256" key="1">
    <source>
        <dbReference type="ARBA" id="ARBA00022803"/>
    </source>
</evidence>
<dbReference type="PANTHER" id="PTHR46423">
    <property type="entry name" value="RNA POLYMERASE II-ASSOCIATED PROTEIN 3"/>
    <property type="match status" value="1"/>
</dbReference>
<dbReference type="SUPFAM" id="SSF48452">
    <property type="entry name" value="TPR-like"/>
    <property type="match status" value="1"/>
</dbReference>
<accession>A0A7S3ZBD5</accession>
<sequence>MATKPYFGPDPPAPEMAKPPQDTDELLESMGMGGMDAKQREKVLAEGSGYTYDLDEEILKDKKAVQAAGLSTEDFRNWGNELYGAGKFKEAVEKYTDALESAKKAPSPLEPDINAISKVLSNRAACWLKLKQWRNVIEDCERCLQFDNTNWKAHWRKGEAHRLLEGTENAEAAISSYRSCLALQGLPESASKRVEAALRKLEALQ</sequence>
<reference evidence="3" key="1">
    <citation type="submission" date="2021-01" db="EMBL/GenBank/DDBJ databases">
        <authorList>
            <person name="Corre E."/>
            <person name="Pelletier E."/>
            <person name="Niang G."/>
            <person name="Scheremetjew M."/>
            <person name="Finn R."/>
            <person name="Kale V."/>
            <person name="Holt S."/>
            <person name="Cochrane G."/>
            <person name="Meng A."/>
            <person name="Brown T."/>
            <person name="Cohen L."/>
        </authorList>
    </citation>
    <scope>NUCLEOTIDE SEQUENCE</scope>
    <source>
        <strain evidence="3">CCCM811</strain>
    </source>
</reference>
<dbReference type="GO" id="GO:0101031">
    <property type="term" value="C:protein folding chaperone complex"/>
    <property type="evidence" value="ECO:0007669"/>
    <property type="project" value="TreeGrafter"/>
</dbReference>
<proteinExistence type="predicted"/>
<organism evidence="3">
    <name type="scientific">Lotharella globosa</name>
    <dbReference type="NCBI Taxonomy" id="91324"/>
    <lineage>
        <taxon>Eukaryota</taxon>
        <taxon>Sar</taxon>
        <taxon>Rhizaria</taxon>
        <taxon>Cercozoa</taxon>
        <taxon>Chlorarachniophyceae</taxon>
        <taxon>Lotharella</taxon>
    </lineage>
</organism>
<dbReference type="InterPro" id="IPR011990">
    <property type="entry name" value="TPR-like_helical_dom_sf"/>
</dbReference>